<dbReference type="EMBL" id="MWWV01000001">
    <property type="protein sequence ID" value="OZG59403.1"/>
    <property type="molecule type" value="Genomic_DNA"/>
</dbReference>
<evidence type="ECO:0000313" key="2">
    <source>
        <dbReference type="Proteomes" id="UP000216444"/>
    </source>
</evidence>
<dbReference type="InterPro" id="IPR019533">
    <property type="entry name" value="Peptidase_S26"/>
</dbReference>
<protein>
    <submittedName>
        <fullName evidence="1">Peptidase S24-like protein</fullName>
    </submittedName>
</protein>
<dbReference type="RefSeq" id="WP_094661731.1">
    <property type="nucleotide sequence ID" value="NZ_MWWV01000001.1"/>
</dbReference>
<dbReference type="CDD" id="cd06530">
    <property type="entry name" value="S26_SPase_I"/>
    <property type="match status" value="1"/>
</dbReference>
<name>A0A261FKA2_9BIFI</name>
<dbReference type="Proteomes" id="UP000216444">
    <property type="component" value="Unassembled WGS sequence"/>
</dbReference>
<sequence>MTDRIENVLTSEGLFVNTTAGVSMWPMLRDRRDVIVIRPLRNGERLRTGDVPLYRDGDRYVLHRVVGVHDGWYAIRGDNCLPTERVTDDRILGVLCEFHRGARRVSVKSRGYRMYWRFWLAVWPVRKLWKLVHGGLLGLRP</sequence>
<dbReference type="AlphaFoldDB" id="A0A261FKA2"/>
<evidence type="ECO:0000313" key="1">
    <source>
        <dbReference type="EMBL" id="OZG59403.1"/>
    </source>
</evidence>
<gene>
    <name evidence="1" type="ORF">BTIS_0134</name>
</gene>
<keyword evidence="2" id="KW-1185">Reference proteome</keyword>
<dbReference type="GO" id="GO:0006465">
    <property type="term" value="P:signal peptide processing"/>
    <property type="evidence" value="ECO:0007669"/>
    <property type="project" value="InterPro"/>
</dbReference>
<comment type="caution">
    <text evidence="1">The sequence shown here is derived from an EMBL/GenBank/DDBJ whole genome shotgun (WGS) entry which is preliminary data.</text>
</comment>
<accession>A0A261FKA2</accession>
<proteinExistence type="predicted"/>
<dbReference type="SUPFAM" id="SSF51306">
    <property type="entry name" value="LexA/Signal peptidase"/>
    <property type="match status" value="1"/>
</dbReference>
<reference evidence="1 2" key="1">
    <citation type="journal article" date="2017" name="BMC Genomics">
        <title>Comparative genomic and phylogenomic analyses of the Bifidobacteriaceae family.</title>
        <authorList>
            <person name="Lugli G.A."/>
            <person name="Milani C."/>
            <person name="Turroni F."/>
            <person name="Duranti S."/>
            <person name="Mancabelli L."/>
            <person name="Mangifesta M."/>
            <person name="Ferrario C."/>
            <person name="Modesto M."/>
            <person name="Mattarelli P."/>
            <person name="Jiri K."/>
            <person name="van Sinderen D."/>
            <person name="Ventura M."/>
        </authorList>
    </citation>
    <scope>NUCLEOTIDE SEQUENCE [LARGE SCALE GENOMIC DNA]</scope>
    <source>
        <strain evidence="1 2">DSM 100201</strain>
    </source>
</reference>
<dbReference type="InterPro" id="IPR036286">
    <property type="entry name" value="LexA/Signal_pep-like_sf"/>
</dbReference>
<dbReference type="GO" id="GO:0004252">
    <property type="term" value="F:serine-type endopeptidase activity"/>
    <property type="evidence" value="ECO:0007669"/>
    <property type="project" value="InterPro"/>
</dbReference>
<organism evidence="1 2">
    <name type="scientific">Bifidobacterium tissieri</name>
    <dbReference type="NCBI Taxonomy" id="1630162"/>
    <lineage>
        <taxon>Bacteria</taxon>
        <taxon>Bacillati</taxon>
        <taxon>Actinomycetota</taxon>
        <taxon>Actinomycetes</taxon>
        <taxon>Bifidobacteriales</taxon>
        <taxon>Bifidobacteriaceae</taxon>
        <taxon>Bifidobacterium</taxon>
    </lineage>
</organism>